<dbReference type="PANTHER" id="PTHR33525:SF3">
    <property type="entry name" value="RIBONUCLEASE Y"/>
    <property type="match status" value="1"/>
</dbReference>
<feature type="domain" description="HDOD" evidence="1">
    <location>
        <begin position="13"/>
        <end position="205"/>
    </location>
</feature>
<reference evidence="2 3" key="1">
    <citation type="submission" date="2017-01" db="EMBL/GenBank/DDBJ databases">
        <title>Genome sequence of Rhodoferax antarcticus ANT.BR, a psychrophilic purple nonsulfur bacterium from an Antarctic microbial mat.</title>
        <authorList>
            <person name="Baker J."/>
            <person name="Riester C."/>
            <person name="Skinner B."/>
            <person name="Newell A."/>
            <person name="Swingley W."/>
            <person name="Madigan M."/>
            <person name="Jung D."/>
            <person name="Asao M."/>
            <person name="Chen M."/>
            <person name="Loughlin P."/>
            <person name="Pan H."/>
            <person name="Lin S."/>
            <person name="Li N."/>
            <person name="Shaw J."/>
            <person name="Prado M."/>
            <person name="Sherman C."/>
            <person name="Li X."/>
            <person name="Tang J."/>
            <person name="Blankenship R."/>
            <person name="Zhao T."/>
            <person name="Touchman J."/>
            <person name="Sattley M."/>
        </authorList>
    </citation>
    <scope>NUCLEOTIDE SEQUENCE [LARGE SCALE GENOMIC DNA]</scope>
    <source>
        <strain evidence="2 3">ANT.BR</strain>
    </source>
</reference>
<gene>
    <name evidence="2" type="ORF">BLL52_2300</name>
</gene>
<dbReference type="Gene3D" id="1.10.3210.10">
    <property type="entry name" value="Hypothetical protein af1432"/>
    <property type="match status" value="1"/>
</dbReference>
<evidence type="ECO:0000259" key="1">
    <source>
        <dbReference type="PROSITE" id="PS51833"/>
    </source>
</evidence>
<protein>
    <submittedName>
        <fullName evidence="2">Putative signal transduction protein</fullName>
    </submittedName>
</protein>
<keyword evidence="3" id="KW-1185">Reference proteome</keyword>
<dbReference type="InterPro" id="IPR052340">
    <property type="entry name" value="RNase_Y/CdgJ"/>
</dbReference>
<dbReference type="PROSITE" id="PS51833">
    <property type="entry name" value="HDOD"/>
    <property type="match status" value="1"/>
</dbReference>
<dbReference type="Proteomes" id="UP000185911">
    <property type="component" value="Unassembled WGS sequence"/>
</dbReference>
<dbReference type="RefSeq" id="WP_075586589.1">
    <property type="nucleotide sequence ID" value="NZ_MSYM01000013.1"/>
</dbReference>
<dbReference type="InterPro" id="IPR013976">
    <property type="entry name" value="HDOD"/>
</dbReference>
<dbReference type="Pfam" id="PF08668">
    <property type="entry name" value="HDOD"/>
    <property type="match status" value="1"/>
</dbReference>
<sequence length="287" mass="31113">MDLKSLIDEPSKLPTISKVTQQLIASFGSDDVSVTEIGHQLAADPALSAKLLKLANSAYFQVSRTIGTVDAALQMLGMVMARNLVLGSSVAGAFRSTIGIDLPQFWRYNLYTACVARWLAQRTDVSADRVFTLALLHAIGQLQMHAIMPQAMVPLDQQMNVLDPGRAQLEQQIFGFNYGDVSAELALAWKLPLPLTEALRHIARPLAAPEFLEASALVHLAAWRARAEVLGWSDAEQVASYPGEVGQRLHLQPTWTPALAALAQLDSPQPVLPPLGELTAGLEAMFD</sequence>
<dbReference type="PANTHER" id="PTHR33525">
    <property type="match status" value="1"/>
</dbReference>
<dbReference type="STRING" id="81479.RA876_05705"/>
<dbReference type="EMBL" id="MSYM01000013">
    <property type="protein sequence ID" value="OLP06070.1"/>
    <property type="molecule type" value="Genomic_DNA"/>
</dbReference>
<organism evidence="2 3">
    <name type="scientific">Rhodoferax antarcticus ANT.BR</name>
    <dbReference type="NCBI Taxonomy" id="1111071"/>
    <lineage>
        <taxon>Bacteria</taxon>
        <taxon>Pseudomonadati</taxon>
        <taxon>Pseudomonadota</taxon>
        <taxon>Betaproteobacteria</taxon>
        <taxon>Burkholderiales</taxon>
        <taxon>Comamonadaceae</taxon>
        <taxon>Rhodoferax</taxon>
    </lineage>
</organism>
<comment type="caution">
    <text evidence="2">The sequence shown here is derived from an EMBL/GenBank/DDBJ whole genome shotgun (WGS) entry which is preliminary data.</text>
</comment>
<dbReference type="SUPFAM" id="SSF109604">
    <property type="entry name" value="HD-domain/PDEase-like"/>
    <property type="match status" value="1"/>
</dbReference>
<name>A0A1Q8YE18_9BURK</name>
<evidence type="ECO:0000313" key="3">
    <source>
        <dbReference type="Proteomes" id="UP000185911"/>
    </source>
</evidence>
<evidence type="ECO:0000313" key="2">
    <source>
        <dbReference type="EMBL" id="OLP06070.1"/>
    </source>
</evidence>
<accession>A0A1Q8YE18</accession>
<proteinExistence type="predicted"/>
<dbReference type="AlphaFoldDB" id="A0A1Q8YE18"/>